<dbReference type="AlphaFoldDB" id="A0A2S2FH86"/>
<reference evidence="4" key="1">
    <citation type="submission" date="2019-08" db="EMBL/GenBank/DDBJ databases">
        <title>The complete genome of Acinetobacter defluvii strain WCHAD010030.</title>
        <authorList>
            <person name="Hu Y."/>
            <person name="Qin J."/>
            <person name="Feng Y."/>
            <person name="Zong Z."/>
        </authorList>
    </citation>
    <scope>NUCLEOTIDE SEQUENCE</scope>
    <source>
        <strain evidence="4">WCHA30</strain>
    </source>
</reference>
<dbReference type="Gene3D" id="1.10.357.10">
    <property type="entry name" value="Tetracycline Repressor, domain 2"/>
    <property type="match status" value="1"/>
</dbReference>
<dbReference type="STRING" id="1871111.GCA_001704615_03012"/>
<dbReference type="Pfam" id="PF00440">
    <property type="entry name" value="TetR_N"/>
    <property type="match status" value="1"/>
</dbReference>
<dbReference type="OrthoDB" id="325065at2"/>
<gene>
    <name evidence="4" type="ORF">DJ533_17095</name>
</gene>
<dbReference type="Proteomes" id="UP000245977">
    <property type="component" value="Chromosome"/>
</dbReference>
<feature type="domain" description="HTH tetR-type" evidence="3">
    <location>
        <begin position="26"/>
        <end position="86"/>
    </location>
</feature>
<dbReference type="PRINTS" id="PR00455">
    <property type="entry name" value="HTHTETR"/>
</dbReference>
<dbReference type="InterPro" id="IPR001647">
    <property type="entry name" value="HTH_TetR"/>
</dbReference>
<evidence type="ECO:0000313" key="5">
    <source>
        <dbReference type="Proteomes" id="UP000245977"/>
    </source>
</evidence>
<proteinExistence type="predicted"/>
<evidence type="ECO:0000256" key="1">
    <source>
        <dbReference type="ARBA" id="ARBA00023125"/>
    </source>
</evidence>
<evidence type="ECO:0000259" key="3">
    <source>
        <dbReference type="PROSITE" id="PS50977"/>
    </source>
</evidence>
<accession>A0A2S2FH86</accession>
<feature type="DNA-binding region" description="H-T-H motif" evidence="2">
    <location>
        <begin position="49"/>
        <end position="68"/>
    </location>
</feature>
<dbReference type="RefSeq" id="WP_065993727.1">
    <property type="nucleotide sequence ID" value="NZ_CP029397.2"/>
</dbReference>
<dbReference type="GO" id="GO:0003677">
    <property type="term" value="F:DNA binding"/>
    <property type="evidence" value="ECO:0007669"/>
    <property type="project" value="UniProtKB-UniRule"/>
</dbReference>
<keyword evidence="1 2" id="KW-0238">DNA-binding</keyword>
<evidence type="ECO:0000313" key="4">
    <source>
        <dbReference type="EMBL" id="AWL30155.1"/>
    </source>
</evidence>
<keyword evidence="5" id="KW-1185">Reference proteome</keyword>
<dbReference type="KEGG" id="adv:DJ533_17095"/>
<dbReference type="PROSITE" id="PS50977">
    <property type="entry name" value="HTH_TETR_2"/>
    <property type="match status" value="1"/>
</dbReference>
<sequence length="232" mass="26353">MIKAQATSVLKKIRKKAAQPKQERTQKRMQMVIQTTQELLLAVGIERISIPEIANAAGIPRTSIYQFFPTKYDLLRHIALIHLNVLVTRIGQAAIEVLTENPKANIDEYAKKLSASMIRTTADFFNASEVASLIILSGPFTRQAYMEYQVELKKVSASVRKALEMIDVDSYVPQQPDALTILMELVFTCMKHGYYTENYISEKIIQEAYRIAISYLFTLKNDAYVLAEDLPQ</sequence>
<dbReference type="InterPro" id="IPR009057">
    <property type="entry name" value="Homeodomain-like_sf"/>
</dbReference>
<protein>
    <submittedName>
        <fullName evidence="4">TetR/AcrR family transcriptional regulator</fullName>
    </submittedName>
</protein>
<dbReference type="EMBL" id="CP029397">
    <property type="protein sequence ID" value="AWL30155.1"/>
    <property type="molecule type" value="Genomic_DNA"/>
</dbReference>
<name>A0A2S2FH86_9GAMM</name>
<evidence type="ECO:0000256" key="2">
    <source>
        <dbReference type="PROSITE-ProRule" id="PRU00335"/>
    </source>
</evidence>
<dbReference type="SUPFAM" id="SSF46689">
    <property type="entry name" value="Homeodomain-like"/>
    <property type="match status" value="1"/>
</dbReference>
<organism evidence="4 5">
    <name type="scientific">Acinetobacter defluvii</name>
    <dbReference type="NCBI Taxonomy" id="1871111"/>
    <lineage>
        <taxon>Bacteria</taxon>
        <taxon>Pseudomonadati</taxon>
        <taxon>Pseudomonadota</taxon>
        <taxon>Gammaproteobacteria</taxon>
        <taxon>Moraxellales</taxon>
        <taxon>Moraxellaceae</taxon>
        <taxon>Acinetobacter</taxon>
    </lineage>
</organism>